<dbReference type="PANTHER" id="PTHR15459">
    <property type="entry name" value="POLYAMINE-MODULATED FACTOR 1"/>
    <property type="match status" value="1"/>
</dbReference>
<proteinExistence type="predicted"/>
<keyword evidence="8" id="KW-0131">Cell cycle</keyword>
<keyword evidence="5" id="KW-0498">Mitosis</keyword>
<feature type="region of interest" description="Disordered" evidence="11">
    <location>
        <begin position="1"/>
        <end position="49"/>
    </location>
</feature>
<reference evidence="12" key="3">
    <citation type="submission" date="2025-09" db="UniProtKB">
        <authorList>
            <consortium name="Ensembl"/>
        </authorList>
    </citation>
    <scope>IDENTIFICATION</scope>
</reference>
<evidence type="ECO:0000256" key="2">
    <source>
        <dbReference type="ARBA" id="ARBA00004629"/>
    </source>
</evidence>
<evidence type="ECO:0000256" key="11">
    <source>
        <dbReference type="SAM" id="MobiDB-lite"/>
    </source>
</evidence>
<keyword evidence="10" id="KW-0175">Coiled coil</keyword>
<evidence type="ECO:0000256" key="1">
    <source>
        <dbReference type="ARBA" id="ARBA00004123"/>
    </source>
</evidence>
<evidence type="ECO:0000256" key="3">
    <source>
        <dbReference type="ARBA" id="ARBA00022454"/>
    </source>
</evidence>
<accession>A0A3P8VJ32</accession>
<keyword evidence="13" id="KW-1185">Reference proteome</keyword>
<keyword evidence="7" id="KW-0539">Nucleus</keyword>
<evidence type="ECO:0000313" key="13">
    <source>
        <dbReference type="Proteomes" id="UP000265120"/>
    </source>
</evidence>
<keyword evidence="6" id="KW-0995">Kinetochore</keyword>
<dbReference type="GO" id="GO:0005634">
    <property type="term" value="C:nucleus"/>
    <property type="evidence" value="ECO:0007669"/>
    <property type="project" value="UniProtKB-SubCell"/>
</dbReference>
<evidence type="ECO:0000256" key="5">
    <source>
        <dbReference type="ARBA" id="ARBA00022776"/>
    </source>
</evidence>
<keyword evidence="3" id="KW-0158">Chromosome</keyword>
<feature type="coiled-coil region" evidence="10">
    <location>
        <begin position="164"/>
        <end position="191"/>
    </location>
</feature>
<dbReference type="GO" id="GO:0051301">
    <property type="term" value="P:cell division"/>
    <property type="evidence" value="ECO:0007669"/>
    <property type="project" value="UniProtKB-KW"/>
</dbReference>
<evidence type="ECO:0000256" key="9">
    <source>
        <dbReference type="ARBA" id="ARBA00023328"/>
    </source>
</evidence>
<dbReference type="InterPro" id="IPR007128">
    <property type="entry name" value="PMF1/Nnf1"/>
</dbReference>
<dbReference type="Proteomes" id="UP000265120">
    <property type="component" value="Chromosome 15"/>
</dbReference>
<feature type="compositionally biased region" description="Basic and acidic residues" evidence="11">
    <location>
        <begin position="1"/>
        <end position="26"/>
    </location>
</feature>
<feature type="compositionally biased region" description="Polar residues" evidence="11">
    <location>
        <begin position="27"/>
        <end position="38"/>
    </location>
</feature>
<evidence type="ECO:0000256" key="8">
    <source>
        <dbReference type="ARBA" id="ARBA00023306"/>
    </source>
</evidence>
<reference evidence="12" key="2">
    <citation type="submission" date="2025-08" db="UniProtKB">
        <authorList>
            <consortium name="Ensembl"/>
        </authorList>
    </citation>
    <scope>IDENTIFICATION</scope>
</reference>
<dbReference type="InParanoid" id="A0A3P8VJ32"/>
<protein>
    <submittedName>
        <fullName evidence="12">Si:dkey-6i22.5</fullName>
    </submittedName>
</protein>
<reference evidence="12 13" key="1">
    <citation type="journal article" date="2014" name="Nat. Genet.">
        <title>Whole-genome sequence of a flatfish provides insights into ZW sex chromosome evolution and adaptation to a benthic lifestyle.</title>
        <authorList>
            <person name="Chen S."/>
            <person name="Zhang G."/>
            <person name="Shao C."/>
            <person name="Huang Q."/>
            <person name="Liu G."/>
            <person name="Zhang P."/>
            <person name="Song W."/>
            <person name="An N."/>
            <person name="Chalopin D."/>
            <person name="Volff J.N."/>
            <person name="Hong Y."/>
            <person name="Li Q."/>
            <person name="Sha Z."/>
            <person name="Zhou H."/>
            <person name="Xie M."/>
            <person name="Yu Q."/>
            <person name="Liu Y."/>
            <person name="Xiang H."/>
            <person name="Wang N."/>
            <person name="Wu K."/>
            <person name="Yang C."/>
            <person name="Zhou Q."/>
            <person name="Liao X."/>
            <person name="Yang L."/>
            <person name="Hu Q."/>
            <person name="Zhang J."/>
            <person name="Meng L."/>
            <person name="Jin L."/>
            <person name="Tian Y."/>
            <person name="Lian J."/>
            <person name="Yang J."/>
            <person name="Miao G."/>
            <person name="Liu S."/>
            <person name="Liang Z."/>
            <person name="Yan F."/>
            <person name="Li Y."/>
            <person name="Sun B."/>
            <person name="Zhang H."/>
            <person name="Zhang J."/>
            <person name="Zhu Y."/>
            <person name="Du M."/>
            <person name="Zhao Y."/>
            <person name="Schartl M."/>
            <person name="Tang Q."/>
            <person name="Wang J."/>
        </authorList>
    </citation>
    <scope>NUCLEOTIDE SEQUENCE</scope>
</reference>
<sequence>MEEVKEMQHKEKENMGSVTKTDEKISSESTGEVTNVVSDSGAAVKPSEEPKARFNRMKLFNKVMQKSLEKFIEHARFASTFRQVYTKNPQRMESIYKQFIEDVKKAIQEDIDRLIEEGRLEVKLNELDKLERAAKNKTEPAWRPSGVPEEDLCSFLIPYYQKQEKYMQRELKKIQDENAALAQKVQAGRENIARTENHISNVVDEWKVSRMRASAAKFEKLSSALCSADVFGV</sequence>
<evidence type="ECO:0000256" key="6">
    <source>
        <dbReference type="ARBA" id="ARBA00022838"/>
    </source>
</evidence>
<dbReference type="AlphaFoldDB" id="A0A3P8VJ32"/>
<evidence type="ECO:0000256" key="10">
    <source>
        <dbReference type="SAM" id="Coils"/>
    </source>
</evidence>
<organism evidence="12 13">
    <name type="scientific">Cynoglossus semilaevis</name>
    <name type="common">Tongue sole</name>
    <dbReference type="NCBI Taxonomy" id="244447"/>
    <lineage>
        <taxon>Eukaryota</taxon>
        <taxon>Metazoa</taxon>
        <taxon>Chordata</taxon>
        <taxon>Craniata</taxon>
        <taxon>Vertebrata</taxon>
        <taxon>Euteleostomi</taxon>
        <taxon>Actinopterygii</taxon>
        <taxon>Neopterygii</taxon>
        <taxon>Teleostei</taxon>
        <taxon>Neoteleostei</taxon>
        <taxon>Acanthomorphata</taxon>
        <taxon>Carangaria</taxon>
        <taxon>Pleuronectiformes</taxon>
        <taxon>Pleuronectoidei</taxon>
        <taxon>Cynoglossidae</taxon>
        <taxon>Cynoglossinae</taxon>
        <taxon>Cynoglossus</taxon>
    </lineage>
</organism>
<keyword evidence="9" id="KW-0137">Centromere</keyword>
<evidence type="ECO:0000313" key="12">
    <source>
        <dbReference type="Ensembl" id="ENSCSEP00000013276.1"/>
    </source>
</evidence>
<dbReference type="GO" id="GO:0000444">
    <property type="term" value="C:MIS12/MIND type complex"/>
    <property type="evidence" value="ECO:0007669"/>
    <property type="project" value="InterPro"/>
</dbReference>
<dbReference type="PANTHER" id="PTHR15459:SF3">
    <property type="entry name" value="POLYAMINE-MODULATED FACTOR 1"/>
    <property type="match status" value="1"/>
</dbReference>
<dbReference type="GO" id="GO:0007059">
    <property type="term" value="P:chromosome segregation"/>
    <property type="evidence" value="ECO:0007669"/>
    <property type="project" value="TreeGrafter"/>
</dbReference>
<evidence type="ECO:0000256" key="7">
    <source>
        <dbReference type="ARBA" id="ARBA00023242"/>
    </source>
</evidence>
<dbReference type="OMA" id="EMTQRIH"/>
<comment type="subcellular location">
    <subcellularLocation>
        <location evidence="2">Chromosome</location>
        <location evidence="2">Centromere</location>
        <location evidence="2">Kinetochore</location>
    </subcellularLocation>
    <subcellularLocation>
        <location evidence="1">Nucleus</location>
    </subcellularLocation>
</comment>
<dbReference type="Ensembl" id="ENSCSET00000013434.1">
    <property type="protein sequence ID" value="ENSCSEP00000013276.1"/>
    <property type="gene ID" value="ENSCSEG00000008559.1"/>
</dbReference>
<dbReference type="Pfam" id="PF03980">
    <property type="entry name" value="Nnf1"/>
    <property type="match status" value="1"/>
</dbReference>
<dbReference type="GeneTree" id="ENSGT00940000162656"/>
<keyword evidence="4" id="KW-0132">Cell division</keyword>
<name>A0A3P8VJ32_CYNSE</name>
<dbReference type="STRING" id="244447.ENSCSEP00000013276"/>
<evidence type="ECO:0000256" key="4">
    <source>
        <dbReference type="ARBA" id="ARBA00022618"/>
    </source>
</evidence>